<dbReference type="InterPro" id="IPR020012">
    <property type="entry name" value="LysM_FimV"/>
</dbReference>
<dbReference type="RefSeq" id="WP_189417628.1">
    <property type="nucleotide sequence ID" value="NZ_BMYZ01000001.1"/>
</dbReference>
<feature type="compositionally biased region" description="Basic and acidic residues" evidence="1">
    <location>
        <begin position="401"/>
        <end position="417"/>
    </location>
</feature>
<feature type="compositionally biased region" description="Low complexity" evidence="1">
    <location>
        <begin position="159"/>
        <end position="168"/>
    </location>
</feature>
<dbReference type="NCBIfam" id="TIGR03504">
    <property type="entry name" value="FimV_Cterm"/>
    <property type="match status" value="1"/>
</dbReference>
<evidence type="ECO:0000256" key="1">
    <source>
        <dbReference type="SAM" id="MobiDB-lite"/>
    </source>
</evidence>
<organism evidence="4 5">
    <name type="scientific">Cellvibrio zantedeschiae</name>
    <dbReference type="NCBI Taxonomy" id="1237077"/>
    <lineage>
        <taxon>Bacteria</taxon>
        <taxon>Pseudomonadati</taxon>
        <taxon>Pseudomonadota</taxon>
        <taxon>Gammaproteobacteria</taxon>
        <taxon>Cellvibrionales</taxon>
        <taxon>Cellvibrionaceae</taxon>
        <taxon>Cellvibrio</taxon>
    </lineage>
</organism>
<feature type="compositionally biased region" description="Acidic residues" evidence="1">
    <location>
        <begin position="902"/>
        <end position="955"/>
    </location>
</feature>
<feature type="region of interest" description="Disordered" evidence="1">
    <location>
        <begin position="502"/>
        <end position="530"/>
    </location>
</feature>
<keyword evidence="5" id="KW-1185">Reference proteome</keyword>
<feature type="compositionally biased region" description="Low complexity" evidence="1">
    <location>
        <begin position="340"/>
        <end position="353"/>
    </location>
</feature>
<dbReference type="Pfam" id="PF25800">
    <property type="entry name" value="FimV_N"/>
    <property type="match status" value="1"/>
</dbReference>
<evidence type="ECO:0000259" key="3">
    <source>
        <dbReference type="Pfam" id="PF25800"/>
    </source>
</evidence>
<feature type="region of interest" description="Disordered" evidence="1">
    <location>
        <begin position="898"/>
        <end position="955"/>
    </location>
</feature>
<protein>
    <submittedName>
        <fullName evidence="4">Motility protein FimV</fullName>
    </submittedName>
</protein>
<name>A0ABQ3B111_9GAMM</name>
<feature type="chain" id="PRO_5046970448" evidence="2">
    <location>
        <begin position="24"/>
        <end position="1160"/>
    </location>
</feature>
<feature type="region of interest" description="Disordered" evidence="1">
    <location>
        <begin position="395"/>
        <end position="429"/>
    </location>
</feature>
<keyword evidence="2" id="KW-0732">Signal</keyword>
<feature type="compositionally biased region" description="Low complexity" evidence="1">
    <location>
        <begin position="418"/>
        <end position="429"/>
    </location>
</feature>
<feature type="compositionally biased region" description="Polar residues" evidence="1">
    <location>
        <begin position="280"/>
        <end position="291"/>
    </location>
</feature>
<feature type="domain" description="FimV N-terminal" evidence="3">
    <location>
        <begin position="24"/>
        <end position="131"/>
    </location>
</feature>
<feature type="region of interest" description="Disordered" evidence="1">
    <location>
        <begin position="660"/>
        <end position="681"/>
    </location>
</feature>
<evidence type="ECO:0000313" key="5">
    <source>
        <dbReference type="Proteomes" id="UP000619761"/>
    </source>
</evidence>
<feature type="region of interest" description="Disordered" evidence="1">
    <location>
        <begin position="280"/>
        <end position="373"/>
    </location>
</feature>
<dbReference type="InterPro" id="IPR020011">
    <property type="entry name" value="FimV_C"/>
</dbReference>
<feature type="region of interest" description="Disordered" evidence="1">
    <location>
        <begin position="444"/>
        <end position="464"/>
    </location>
</feature>
<feature type="compositionally biased region" description="Basic and acidic residues" evidence="1">
    <location>
        <begin position="300"/>
        <end position="311"/>
    </location>
</feature>
<dbReference type="NCBIfam" id="TIGR03505">
    <property type="entry name" value="FimV_core"/>
    <property type="match status" value="1"/>
</dbReference>
<gene>
    <name evidence="4" type="primary">fimV</name>
    <name evidence="4" type="ORF">GCM10011613_17630</name>
</gene>
<feature type="compositionally biased region" description="Low complexity" evidence="1">
    <location>
        <begin position="444"/>
        <end position="456"/>
    </location>
</feature>
<dbReference type="InterPro" id="IPR057840">
    <property type="entry name" value="FimV_N"/>
</dbReference>
<dbReference type="EMBL" id="BMYZ01000001">
    <property type="protein sequence ID" value="GGY73064.1"/>
    <property type="molecule type" value="Genomic_DNA"/>
</dbReference>
<proteinExistence type="predicted"/>
<feature type="region of interest" description="Disordered" evidence="1">
    <location>
        <begin position="146"/>
        <end position="201"/>
    </location>
</feature>
<reference evidence="5" key="1">
    <citation type="journal article" date="2019" name="Int. J. Syst. Evol. Microbiol.">
        <title>The Global Catalogue of Microorganisms (GCM) 10K type strain sequencing project: providing services to taxonomists for standard genome sequencing and annotation.</title>
        <authorList>
            <consortium name="The Broad Institute Genomics Platform"/>
            <consortium name="The Broad Institute Genome Sequencing Center for Infectious Disease"/>
            <person name="Wu L."/>
            <person name="Ma J."/>
        </authorList>
    </citation>
    <scope>NUCLEOTIDE SEQUENCE [LARGE SCALE GENOMIC DNA]</scope>
    <source>
        <strain evidence="5">KCTC 32239</strain>
    </source>
</reference>
<feature type="signal peptide" evidence="2">
    <location>
        <begin position="1"/>
        <end position="23"/>
    </location>
</feature>
<comment type="caution">
    <text evidence="4">The sequence shown here is derived from an EMBL/GenBank/DDBJ whole genome shotgun (WGS) entry which is preliminary data.</text>
</comment>
<feature type="compositionally biased region" description="Basic and acidic residues" evidence="1">
    <location>
        <begin position="318"/>
        <end position="329"/>
    </location>
</feature>
<evidence type="ECO:0000313" key="4">
    <source>
        <dbReference type="EMBL" id="GGY73064.1"/>
    </source>
</evidence>
<sequence length="1160" mass="125391">MHLRKLVLACGFASFALSNYASALGLGEVKLKSTLNQPLSAEVQLLDTKGLSPEQIIVSLASSTEFERNGLDFVHFYTEFKFEVALDNPSGPVVRITSRNPVREPYLNFLVEAKWTSGRLLREYTLLMDLPTYDDAAPQAVQAAKTAPAKPAVTPPPATKTEVTAPVTQAPAEAVDTPEEKPDIIAEQDQPAKKSKVASGTYGPVGDKDTLWEIALAVRPDSSASVHQTMLALQRLNPDAFIRGNINLLKKGQVLRVPDSSEISSVSQSEAVRQFNAQSAEWSGNSVSPSDSGLGAQLDASRRTNTERAKSEAVTGRVRLEAPTAKEKAAGGQGSGANKGSGKALESELASTLEELERAKSEKTELSSRVHDLEEQVKTMQRLVDVSNEKLRALQLNSGKQPDKSATADKKAADAKPAETTPADTKTSAAAANTSAAATAAVSSAAASVAPKKPVVKPTPAPEPEKTIVDQIFDNILWVGLGAAVLLGAGGVALARRRKAEAEQNNSATDDFSSDEPNFDSFNQTHEEESALEPTADEMALFDEEGTTAVAETGDVVGEADIYIAYGKFDQAEEMLVNGLAKDPASTDIRLKLLEVYSHTQNATAFDKHYAALLPLASGFALSRAKELRASIPDIGEFNPDTAQASQPEEKFDFNEDFNLDDFDVEPETPAPAVSTSVATDSTSDDFDFDLELDDTNEFASDFSAEAKKPADLDDDFTLDFDLDDAPAKHGEAEDLSEISLALDSLDDDGLPEDVEVSKREEDEFSFDFNELDNEPSSLAQEANSIKSAEFNEEAVGDDFNLEMDVNDVALAALDDEMASLDAELDLLDDEDSTAPSTKNEFASLDEDEFKLDDVDSELADLDSSLDLEDFDAGDEFDEIEAELNLDDKKPESQNFVAENSTEQDELLDTELDESEFSWEEDEVELEAGLEESAESELLSEEDLSVDDDDDFDIDGSVELADDVSLEDLDEALAEESADEIADLDENAFAELDDELLDEELDVEAADVGELDLSDAETELAAEDLDLEESLFAEEEVPVEQEDLAQLDNIDEEAIQEVAEANNAIEDDISDDDVFEQALSDFSAESLAMDDAADMSEDDMDAELDFMADADEAATKLDLARAYMDMGDNEGARDILAEVAHEGNDQQRQEAADLLSRIDA</sequence>
<feature type="compositionally biased region" description="Basic and acidic residues" evidence="1">
    <location>
        <begin position="355"/>
        <end position="373"/>
    </location>
</feature>
<evidence type="ECO:0000256" key="2">
    <source>
        <dbReference type="SAM" id="SignalP"/>
    </source>
</evidence>
<dbReference type="Gene3D" id="1.20.58.2200">
    <property type="match status" value="1"/>
</dbReference>
<accession>A0ABQ3B111</accession>
<feature type="region of interest" description="Disordered" evidence="1">
    <location>
        <begin position="1141"/>
        <end position="1160"/>
    </location>
</feature>
<dbReference type="Proteomes" id="UP000619761">
    <property type="component" value="Unassembled WGS sequence"/>
</dbReference>
<dbReference type="InterPro" id="IPR038440">
    <property type="entry name" value="FimV_C_sf"/>
</dbReference>